<evidence type="ECO:0000313" key="2">
    <source>
        <dbReference type="EMBL" id="GAH36137.1"/>
    </source>
</evidence>
<feature type="transmembrane region" description="Helical" evidence="1">
    <location>
        <begin position="85"/>
        <end position="103"/>
    </location>
</feature>
<feature type="non-terminal residue" evidence="2">
    <location>
        <position position="139"/>
    </location>
</feature>
<protein>
    <submittedName>
        <fullName evidence="2">Uncharacterized protein</fullName>
    </submittedName>
</protein>
<organism evidence="2">
    <name type="scientific">marine sediment metagenome</name>
    <dbReference type="NCBI Taxonomy" id="412755"/>
    <lineage>
        <taxon>unclassified sequences</taxon>
        <taxon>metagenomes</taxon>
        <taxon>ecological metagenomes</taxon>
    </lineage>
</organism>
<feature type="non-terminal residue" evidence="2">
    <location>
        <position position="1"/>
    </location>
</feature>
<feature type="transmembrane region" description="Helical" evidence="1">
    <location>
        <begin position="45"/>
        <end position="65"/>
    </location>
</feature>
<comment type="caution">
    <text evidence="2">The sequence shown here is derived from an EMBL/GenBank/DDBJ whole genome shotgun (WGS) entry which is preliminary data.</text>
</comment>
<reference evidence="2" key="1">
    <citation type="journal article" date="2014" name="Front. Microbiol.">
        <title>High frequency of phylogenetically diverse reductive dehalogenase-homologous genes in deep subseafloor sedimentary metagenomes.</title>
        <authorList>
            <person name="Kawai M."/>
            <person name="Futagami T."/>
            <person name="Toyoda A."/>
            <person name="Takaki Y."/>
            <person name="Nishi S."/>
            <person name="Hori S."/>
            <person name="Arai W."/>
            <person name="Tsubouchi T."/>
            <person name="Morono Y."/>
            <person name="Uchiyama I."/>
            <person name="Ito T."/>
            <person name="Fujiyama A."/>
            <person name="Inagaki F."/>
            <person name="Takami H."/>
        </authorList>
    </citation>
    <scope>NUCLEOTIDE SEQUENCE</scope>
    <source>
        <strain evidence="2">Expedition CK06-06</strain>
    </source>
</reference>
<gene>
    <name evidence="2" type="ORF">S03H2_25815</name>
</gene>
<keyword evidence="1" id="KW-1133">Transmembrane helix</keyword>
<feature type="transmembrane region" description="Helical" evidence="1">
    <location>
        <begin position="109"/>
        <end position="130"/>
    </location>
</feature>
<dbReference type="AlphaFoldDB" id="X1EU98"/>
<keyword evidence="1" id="KW-0472">Membrane</keyword>
<dbReference type="EMBL" id="BARU01014730">
    <property type="protein sequence ID" value="GAH36137.1"/>
    <property type="molecule type" value="Genomic_DNA"/>
</dbReference>
<feature type="transmembrane region" description="Helical" evidence="1">
    <location>
        <begin position="15"/>
        <end position="33"/>
    </location>
</feature>
<evidence type="ECO:0000256" key="1">
    <source>
        <dbReference type="SAM" id="Phobius"/>
    </source>
</evidence>
<name>X1EU98_9ZZZZ</name>
<keyword evidence="1" id="KW-0812">Transmembrane</keyword>
<accession>X1EU98</accession>
<sequence length="139" mass="16197">EGKEPQKSYCFERKFFGLYAIFAIYSLLILFGINFPGSYLNILTFGNPFVFSNALIVFFLALSLLYSVDKFRAFIFEKYTAIKQVVLYIVMITSIYLILLFISSININFISYLLALSTVWLVLLSTRFFMYSRKFATKI</sequence>
<proteinExistence type="predicted"/>